<evidence type="ECO:0000313" key="2">
    <source>
        <dbReference type="EMBL" id="MFH4984645.1"/>
    </source>
</evidence>
<accession>A0ABD6F4K9</accession>
<feature type="region of interest" description="Disordered" evidence="1">
    <location>
        <begin position="44"/>
        <end position="95"/>
    </location>
</feature>
<proteinExistence type="predicted"/>
<name>A0ABD6F4K9_9BILA</name>
<sequence length="132" mass="13618">MALRITNGVNGNQQMICYGLILLSVFYSYSLCVQAAHAKNDTPKLKNSALDESSTATTATTTGATTPTTTTVVGSSTTAATSTIGSTSKPENTTETTNITTTAANVTELATVAPIPFNSSSFFGGSAFSHFF</sequence>
<evidence type="ECO:0000313" key="3">
    <source>
        <dbReference type="Proteomes" id="UP001608902"/>
    </source>
</evidence>
<reference evidence="2 3" key="1">
    <citation type="submission" date="2024-08" db="EMBL/GenBank/DDBJ databases">
        <title>Gnathostoma spinigerum genome.</title>
        <authorList>
            <person name="Gonzalez-Bertolin B."/>
            <person name="Monzon S."/>
            <person name="Zaballos A."/>
            <person name="Jimenez P."/>
            <person name="Dekumyoy P."/>
            <person name="Varona S."/>
            <person name="Cuesta I."/>
            <person name="Sumanam S."/>
            <person name="Adisakwattana P."/>
            <person name="Gasser R.B."/>
            <person name="Hernandez-Gonzalez A."/>
            <person name="Young N.D."/>
            <person name="Perteguer M.J."/>
        </authorList>
    </citation>
    <scope>NUCLEOTIDE SEQUENCE [LARGE SCALE GENOMIC DNA]</scope>
    <source>
        <strain evidence="2">AL3</strain>
        <tissue evidence="2">Liver</tissue>
    </source>
</reference>
<dbReference type="AlphaFoldDB" id="A0ABD6F4K9"/>
<feature type="compositionally biased region" description="Low complexity" evidence="1">
    <location>
        <begin position="53"/>
        <end position="95"/>
    </location>
</feature>
<evidence type="ECO:0000256" key="1">
    <source>
        <dbReference type="SAM" id="MobiDB-lite"/>
    </source>
</evidence>
<dbReference type="Proteomes" id="UP001608902">
    <property type="component" value="Unassembled WGS sequence"/>
</dbReference>
<comment type="caution">
    <text evidence="2">The sequence shown here is derived from an EMBL/GenBank/DDBJ whole genome shotgun (WGS) entry which is preliminary data.</text>
</comment>
<gene>
    <name evidence="2" type="ORF">AB6A40_011354</name>
</gene>
<organism evidence="2 3">
    <name type="scientific">Gnathostoma spinigerum</name>
    <dbReference type="NCBI Taxonomy" id="75299"/>
    <lineage>
        <taxon>Eukaryota</taxon>
        <taxon>Metazoa</taxon>
        <taxon>Ecdysozoa</taxon>
        <taxon>Nematoda</taxon>
        <taxon>Chromadorea</taxon>
        <taxon>Rhabditida</taxon>
        <taxon>Spirurina</taxon>
        <taxon>Gnathostomatomorpha</taxon>
        <taxon>Gnathostomatoidea</taxon>
        <taxon>Gnathostomatidae</taxon>
        <taxon>Gnathostoma</taxon>
    </lineage>
</organism>
<protein>
    <submittedName>
        <fullName evidence="2">Uncharacterized protein</fullName>
    </submittedName>
</protein>
<keyword evidence="3" id="KW-1185">Reference proteome</keyword>
<dbReference type="EMBL" id="JBGFUD010019652">
    <property type="protein sequence ID" value="MFH4984645.1"/>
    <property type="molecule type" value="Genomic_DNA"/>
</dbReference>